<evidence type="ECO:0000313" key="5">
    <source>
        <dbReference type="EMBL" id="KAF2877029.1"/>
    </source>
</evidence>
<feature type="domain" description="GPCPD1-like C2" evidence="4">
    <location>
        <begin position="147"/>
        <end position="289"/>
    </location>
</feature>
<dbReference type="SMART" id="SM00248">
    <property type="entry name" value="ANK"/>
    <property type="match status" value="3"/>
</dbReference>
<evidence type="ECO:0000259" key="4">
    <source>
        <dbReference type="Pfam" id="PF25329"/>
    </source>
</evidence>
<evidence type="ECO:0000256" key="1">
    <source>
        <dbReference type="ARBA" id="ARBA00022737"/>
    </source>
</evidence>
<dbReference type="InterPro" id="IPR002110">
    <property type="entry name" value="Ankyrin_rpt"/>
</dbReference>
<dbReference type="AlphaFoldDB" id="A0A7C8IDN8"/>
<dbReference type="EMBL" id="JAADJZ010000002">
    <property type="protein sequence ID" value="KAF2877029.1"/>
    <property type="molecule type" value="Genomic_DNA"/>
</dbReference>
<organism evidence="5 6">
    <name type="scientific">Massariosphaeria phaeospora</name>
    <dbReference type="NCBI Taxonomy" id="100035"/>
    <lineage>
        <taxon>Eukaryota</taxon>
        <taxon>Fungi</taxon>
        <taxon>Dikarya</taxon>
        <taxon>Ascomycota</taxon>
        <taxon>Pezizomycotina</taxon>
        <taxon>Dothideomycetes</taxon>
        <taxon>Pleosporomycetidae</taxon>
        <taxon>Pleosporales</taxon>
        <taxon>Pleosporales incertae sedis</taxon>
        <taxon>Massariosphaeria</taxon>
    </lineage>
</organism>
<dbReference type="InterPro" id="IPR036770">
    <property type="entry name" value="Ankyrin_rpt-contain_sf"/>
</dbReference>
<comment type="caution">
    <text evidence="5">The sequence shown here is derived from an EMBL/GenBank/DDBJ whole genome shotgun (WGS) entry which is preliminary data.</text>
</comment>
<dbReference type="InterPro" id="IPR057506">
    <property type="entry name" value="C2_GPCPD1"/>
</dbReference>
<evidence type="ECO:0000313" key="6">
    <source>
        <dbReference type="Proteomes" id="UP000481861"/>
    </source>
</evidence>
<evidence type="ECO:0000256" key="2">
    <source>
        <dbReference type="ARBA" id="ARBA00023043"/>
    </source>
</evidence>
<dbReference type="PANTHER" id="PTHR24203">
    <property type="entry name" value="ANKYRIN REPEAT FAMILY PROTEIN"/>
    <property type="match status" value="1"/>
</dbReference>
<feature type="repeat" description="ANK" evidence="3">
    <location>
        <begin position="58"/>
        <end position="90"/>
    </location>
</feature>
<gene>
    <name evidence="5" type="ORF">BDV95DRAFT_137434</name>
</gene>
<keyword evidence="6" id="KW-1185">Reference proteome</keyword>
<dbReference type="PROSITE" id="PS50088">
    <property type="entry name" value="ANK_REPEAT"/>
    <property type="match status" value="1"/>
</dbReference>
<keyword evidence="2 3" id="KW-0040">ANK repeat</keyword>
<proteinExistence type="predicted"/>
<dbReference type="OrthoDB" id="197419at2759"/>
<name>A0A7C8IDN8_9PLEO</name>
<accession>A0A7C8IDN8</accession>
<dbReference type="Pfam" id="PF12796">
    <property type="entry name" value="Ank_2"/>
    <property type="match status" value="1"/>
</dbReference>
<sequence>MLSQYGAASPSRHWEVENNITTRNSLLHYWAHRGDAGAIDRLLDTSLSDGLNCATGSDRWTPLFHACAQGHVGVVKLLLGVGADSTIVDSHGWTAREYAVFMGHLAMVDLLESTGVSPGPLRLRHFADTLLPLPAFESASADRSTRRRTHVVINIGTMHQDSTLKSVKLDYSSLPVSGLWLAISSSEFSSWRELRSLEQQTYDFQPSIFSFPNVESAKLHFSIVLRDHMLADNDIPLGTGVALLHDHLHRFGRNYDSMIREMSVPIVQSISGKALGTISFTFVVAEPFEGLDELTKSFEALRKTNGVRVIGHRGLGINTRSRKHLQIGENTIEASTWTFCRLWSNAAAVDSGSE</sequence>
<evidence type="ECO:0000256" key="3">
    <source>
        <dbReference type="PROSITE-ProRule" id="PRU00023"/>
    </source>
</evidence>
<dbReference type="Pfam" id="PF25329">
    <property type="entry name" value="C2_GDE1"/>
    <property type="match status" value="1"/>
</dbReference>
<reference evidence="5 6" key="1">
    <citation type="submission" date="2020-01" db="EMBL/GenBank/DDBJ databases">
        <authorList>
            <consortium name="DOE Joint Genome Institute"/>
            <person name="Haridas S."/>
            <person name="Albert R."/>
            <person name="Binder M."/>
            <person name="Bloem J."/>
            <person name="Labutti K."/>
            <person name="Salamov A."/>
            <person name="Andreopoulos B."/>
            <person name="Baker S.E."/>
            <person name="Barry K."/>
            <person name="Bills G."/>
            <person name="Bluhm B.H."/>
            <person name="Cannon C."/>
            <person name="Castanera R."/>
            <person name="Culley D.E."/>
            <person name="Daum C."/>
            <person name="Ezra D."/>
            <person name="Gonzalez J.B."/>
            <person name="Henrissat B."/>
            <person name="Kuo A."/>
            <person name="Liang C."/>
            <person name="Lipzen A."/>
            <person name="Lutzoni F."/>
            <person name="Magnuson J."/>
            <person name="Mondo S."/>
            <person name="Nolan M."/>
            <person name="Ohm R."/>
            <person name="Pangilinan J."/>
            <person name="Park H.-J.H."/>
            <person name="Ramirez L."/>
            <person name="Alfaro M."/>
            <person name="Sun H."/>
            <person name="Tritt A."/>
            <person name="Yoshinaga Y."/>
            <person name="Zwiers L.-H.L."/>
            <person name="Turgeon B.G."/>
            <person name="Goodwin S.B."/>
            <person name="Spatafora J.W."/>
            <person name="Crous P.W."/>
            <person name="Grigoriev I.V."/>
        </authorList>
    </citation>
    <scope>NUCLEOTIDE SEQUENCE [LARGE SCALE GENOMIC DNA]</scope>
    <source>
        <strain evidence="5 6">CBS 611.86</strain>
    </source>
</reference>
<dbReference type="PROSITE" id="PS50297">
    <property type="entry name" value="ANK_REP_REGION"/>
    <property type="match status" value="1"/>
</dbReference>
<protein>
    <recommendedName>
        <fullName evidence="4">GPCPD1-like C2 domain-containing protein</fullName>
    </recommendedName>
</protein>
<keyword evidence="1" id="KW-0677">Repeat</keyword>
<dbReference type="Proteomes" id="UP000481861">
    <property type="component" value="Unassembled WGS sequence"/>
</dbReference>
<dbReference type="PANTHER" id="PTHR24203:SF45">
    <property type="entry name" value="ANKYRIN REPEAT DOMAIN 6"/>
    <property type="match status" value="1"/>
</dbReference>
<dbReference type="SUPFAM" id="SSF48403">
    <property type="entry name" value="Ankyrin repeat"/>
    <property type="match status" value="1"/>
</dbReference>
<dbReference type="Gene3D" id="1.25.40.20">
    <property type="entry name" value="Ankyrin repeat-containing domain"/>
    <property type="match status" value="1"/>
</dbReference>